<dbReference type="AlphaFoldDB" id="A0A7X0HVZ9"/>
<keyword evidence="1" id="KW-0233">DNA recombination</keyword>
<accession>A0A7X0HVZ9</accession>
<evidence type="ECO:0000313" key="2">
    <source>
        <dbReference type="EMBL" id="MBB6447904.1"/>
    </source>
</evidence>
<dbReference type="InterPro" id="IPR011010">
    <property type="entry name" value="DNA_brk_join_enz"/>
</dbReference>
<dbReference type="Proteomes" id="UP000531594">
    <property type="component" value="Unassembled WGS sequence"/>
</dbReference>
<dbReference type="RefSeq" id="WP_184530284.1">
    <property type="nucleotide sequence ID" value="NZ_JACHGK010000033.1"/>
</dbReference>
<dbReference type="InterPro" id="IPR013762">
    <property type="entry name" value="Integrase-like_cat_sf"/>
</dbReference>
<gene>
    <name evidence="2" type="ORF">HNR53_004624</name>
</gene>
<evidence type="ECO:0008006" key="4">
    <source>
        <dbReference type="Google" id="ProtNLM"/>
    </source>
</evidence>
<dbReference type="GO" id="GO:0003677">
    <property type="term" value="F:DNA binding"/>
    <property type="evidence" value="ECO:0007669"/>
    <property type="project" value="InterPro"/>
</dbReference>
<comment type="caution">
    <text evidence="2">The sequence shown here is derived from an EMBL/GenBank/DDBJ whole genome shotgun (WGS) entry which is preliminary data.</text>
</comment>
<proteinExistence type="predicted"/>
<keyword evidence="3" id="KW-1185">Reference proteome</keyword>
<name>A0A7X0HVZ9_9BACI</name>
<sequence>MELIRDIDRRGVSKVYVKEKVFFNENDIKRYIDIFNELRDDGFIIASSYKDLKWRLPCTTTNEYIPLKFEIDLYKEIKQALKIYSLILIAKGKSACWIRSVVDILKKSVLETNGFKQTVRLEKVLLNEDSSYFAARIILSFADFYSVPNIKEIKTICEGVQSDVRRNRELPPFLDIFIFDEIVNDYFRKTSVEEHFRYKPIQLWWAITNIIPMRPTDFLKLKSDCISLDDKGRYWITLSRSKKIKQSVRDVAPLQTIQINKEIFDLITNFKLYLFQIGIESDYLLPQSFYNKINFSNNDRTRNVVEDRWIRDQFGSILKHFHTKIVKGLYQEDYTMEILPSHTRHLAIINLFLQGFNMLSIAKMAGHDDLNAQSNYYSHAENFVESFVYNFVKSGLSDSIGSKMGDGFIGWRRGTIDRGKRYSYEEAQKLFRKVDYGFCKDDDFPNNCGEDCRPCYFYIFKPSINEYDKAIKWLESYSKDIGTEIKNVVQTMISTSQALSSSYRPDLDESLKSKSRQLQQLMDHKALVEYKLLEDHLNE</sequence>
<evidence type="ECO:0000313" key="3">
    <source>
        <dbReference type="Proteomes" id="UP000531594"/>
    </source>
</evidence>
<evidence type="ECO:0000256" key="1">
    <source>
        <dbReference type="ARBA" id="ARBA00023172"/>
    </source>
</evidence>
<dbReference type="Gene3D" id="1.10.443.10">
    <property type="entry name" value="Intergrase catalytic core"/>
    <property type="match status" value="1"/>
</dbReference>
<dbReference type="EMBL" id="JACHGK010000033">
    <property type="protein sequence ID" value="MBB6447904.1"/>
    <property type="molecule type" value="Genomic_DNA"/>
</dbReference>
<protein>
    <recommendedName>
        <fullName evidence="4">Integrase</fullName>
    </recommendedName>
</protein>
<dbReference type="SUPFAM" id="SSF56349">
    <property type="entry name" value="DNA breaking-rejoining enzymes"/>
    <property type="match status" value="1"/>
</dbReference>
<reference evidence="2 3" key="1">
    <citation type="submission" date="2020-08" db="EMBL/GenBank/DDBJ databases">
        <title>Genomic Encyclopedia of Type Strains, Phase IV (KMG-IV): sequencing the most valuable type-strain genomes for metagenomic binning, comparative biology and taxonomic classification.</title>
        <authorList>
            <person name="Goeker M."/>
        </authorList>
    </citation>
    <scope>NUCLEOTIDE SEQUENCE [LARGE SCALE GENOMIC DNA]</scope>
    <source>
        <strain evidence="2 3">DSM 5391</strain>
    </source>
</reference>
<dbReference type="GO" id="GO:0015074">
    <property type="term" value="P:DNA integration"/>
    <property type="evidence" value="ECO:0007669"/>
    <property type="project" value="InterPro"/>
</dbReference>
<organism evidence="2 3">
    <name type="scientific">Bacillus benzoevorans</name>
    <dbReference type="NCBI Taxonomy" id="1456"/>
    <lineage>
        <taxon>Bacteria</taxon>
        <taxon>Bacillati</taxon>
        <taxon>Bacillota</taxon>
        <taxon>Bacilli</taxon>
        <taxon>Bacillales</taxon>
        <taxon>Bacillaceae</taxon>
        <taxon>Bacillus</taxon>
    </lineage>
</organism>
<dbReference type="GO" id="GO:0006310">
    <property type="term" value="P:DNA recombination"/>
    <property type="evidence" value="ECO:0007669"/>
    <property type="project" value="UniProtKB-KW"/>
</dbReference>